<dbReference type="InterPro" id="IPR032710">
    <property type="entry name" value="NTF2-like_dom_sf"/>
</dbReference>
<comment type="caution">
    <text evidence="2">The sequence shown here is derived from an EMBL/GenBank/DDBJ whole genome shotgun (WGS) entry which is preliminary data.</text>
</comment>
<reference evidence="2 3" key="1">
    <citation type="submission" date="2019-09" db="EMBL/GenBank/DDBJ databases">
        <title>Screening of Novel Bioactive Compounds from Soil-Associated.</title>
        <authorList>
            <person name="Gong X."/>
        </authorList>
    </citation>
    <scope>NUCLEOTIDE SEQUENCE [LARGE SCALE GENOMIC DNA]</scope>
    <source>
        <strain evidence="2 3">Gxj-6</strain>
    </source>
</reference>
<dbReference type="SUPFAM" id="SSF54427">
    <property type="entry name" value="NTF2-like"/>
    <property type="match status" value="1"/>
</dbReference>
<dbReference type="EMBL" id="VYTZ01000008">
    <property type="protein sequence ID" value="KAA9376414.1"/>
    <property type="molecule type" value="Genomic_DNA"/>
</dbReference>
<evidence type="ECO:0000259" key="1">
    <source>
        <dbReference type="Pfam" id="PF13577"/>
    </source>
</evidence>
<dbReference type="Pfam" id="PF13577">
    <property type="entry name" value="SnoaL_4"/>
    <property type="match status" value="1"/>
</dbReference>
<organism evidence="2 3">
    <name type="scientific">Microbispora cellulosiformans</name>
    <dbReference type="NCBI Taxonomy" id="2614688"/>
    <lineage>
        <taxon>Bacteria</taxon>
        <taxon>Bacillati</taxon>
        <taxon>Actinomycetota</taxon>
        <taxon>Actinomycetes</taxon>
        <taxon>Streptosporangiales</taxon>
        <taxon>Streptosporangiaceae</taxon>
        <taxon>Microbispora</taxon>
    </lineage>
</organism>
<evidence type="ECO:0000313" key="3">
    <source>
        <dbReference type="Proteomes" id="UP000327011"/>
    </source>
</evidence>
<evidence type="ECO:0000313" key="2">
    <source>
        <dbReference type="EMBL" id="KAA9376414.1"/>
    </source>
</evidence>
<gene>
    <name evidence="2" type="ORF">F5972_23640</name>
</gene>
<accession>A0A5J5JXH2</accession>
<dbReference type="Gene3D" id="3.10.450.50">
    <property type="match status" value="1"/>
</dbReference>
<proteinExistence type="predicted"/>
<protein>
    <submittedName>
        <fullName evidence="2">Nuclear transport factor 2 family protein</fullName>
    </submittedName>
</protein>
<feature type="domain" description="SnoaL-like" evidence="1">
    <location>
        <begin position="5"/>
        <end position="122"/>
    </location>
</feature>
<sequence length="133" mass="14266">MTLSAEDRVAVTDLINRHGHLTDHGELDRWSELFTPDVVFDLTGMGGGVLTGLAALRDVTSAMAGEHPVAHHVTNIVLDETADDHVRALSKGIGVMADGTTGSVTYDDTIVRGGEGWRISRRAIRARRAPLTP</sequence>
<dbReference type="AlphaFoldDB" id="A0A5J5JXH2"/>
<keyword evidence="3" id="KW-1185">Reference proteome</keyword>
<name>A0A5J5JXH2_9ACTN</name>
<dbReference type="RefSeq" id="WP_150935937.1">
    <property type="nucleotide sequence ID" value="NZ_VYTZ01000008.1"/>
</dbReference>
<dbReference type="InterPro" id="IPR037401">
    <property type="entry name" value="SnoaL-like"/>
</dbReference>
<dbReference type="Proteomes" id="UP000327011">
    <property type="component" value="Unassembled WGS sequence"/>
</dbReference>